<dbReference type="PROSITE" id="PS51257">
    <property type="entry name" value="PROKAR_LIPOPROTEIN"/>
    <property type="match status" value="1"/>
</dbReference>
<dbReference type="RefSeq" id="WP_230337973.1">
    <property type="nucleotide sequence ID" value="NZ_CP069798.1"/>
</dbReference>
<organism evidence="1 2">
    <name type="scientific">Paralysiella testudinis</name>
    <dbReference type="NCBI Taxonomy" id="2809020"/>
    <lineage>
        <taxon>Bacteria</taxon>
        <taxon>Pseudomonadati</taxon>
        <taxon>Pseudomonadota</taxon>
        <taxon>Betaproteobacteria</taxon>
        <taxon>Neisseriales</taxon>
        <taxon>Neisseriaceae</taxon>
        <taxon>Paralysiella</taxon>
    </lineage>
</organism>
<keyword evidence="2" id="KW-1185">Reference proteome</keyword>
<dbReference type="AlphaFoldDB" id="A0A892ZFQ6"/>
<reference evidence="1" key="1">
    <citation type="submission" date="2021-02" db="EMBL/GenBank/DDBJ databases">
        <title>Neisseriaceae sp. 26B isolated from the cloaca of a Common Toad-headed Turtle (Mesoclemmys nasuta).</title>
        <authorList>
            <person name="Spergser J."/>
            <person name="Busse H.-J."/>
        </authorList>
    </citation>
    <scope>NUCLEOTIDE SEQUENCE</scope>
    <source>
        <strain evidence="1">26B</strain>
    </source>
</reference>
<dbReference type="Proteomes" id="UP000653156">
    <property type="component" value="Chromosome"/>
</dbReference>
<name>A0A892ZFQ6_9NEIS</name>
<gene>
    <name evidence="1" type="ORF">JQU52_07875</name>
</gene>
<sequence>MRIFLTVIVLALSACTMTSFDGRDFFDVRKPAAEEKQQAQAAINQELSQETTEQLAQRVYLDAKNKYEGRFLDKCTFISQVKKQGTEVVIVHLLHDDRCGNQTHQMTTQQIRQLSERLRVSRIHEIKQSPHAVLAIRKGVIQTYEYYLLPENKLIAKESISKKDFE</sequence>
<dbReference type="EMBL" id="CP069798">
    <property type="protein sequence ID" value="QRQ80687.1"/>
    <property type="molecule type" value="Genomic_DNA"/>
</dbReference>
<evidence type="ECO:0008006" key="3">
    <source>
        <dbReference type="Google" id="ProtNLM"/>
    </source>
</evidence>
<evidence type="ECO:0000313" key="1">
    <source>
        <dbReference type="EMBL" id="QRQ80687.1"/>
    </source>
</evidence>
<accession>A0A892ZFQ6</accession>
<dbReference type="KEGG" id="ptes:JQU52_07875"/>
<proteinExistence type="predicted"/>
<protein>
    <recommendedName>
        <fullName evidence="3">Lipoprotein</fullName>
    </recommendedName>
</protein>
<evidence type="ECO:0000313" key="2">
    <source>
        <dbReference type="Proteomes" id="UP000653156"/>
    </source>
</evidence>